<accession>A0A3B3TAB8</accession>
<evidence type="ECO:0000313" key="11">
    <source>
        <dbReference type="Proteomes" id="UP000261540"/>
    </source>
</evidence>
<keyword evidence="3" id="KW-0813">Transport</keyword>
<feature type="transmembrane region" description="Helical" evidence="9">
    <location>
        <begin position="91"/>
        <end position="114"/>
    </location>
</feature>
<comment type="subcellular location">
    <subcellularLocation>
        <location evidence="1">Endoplasmic reticulum membrane</location>
        <topology evidence="1">Multi-pass membrane protein</topology>
    </subcellularLocation>
</comment>
<evidence type="ECO:0000256" key="8">
    <source>
        <dbReference type="ARBA" id="ARBA00040754"/>
    </source>
</evidence>
<feature type="transmembrane region" description="Helical" evidence="9">
    <location>
        <begin position="285"/>
        <end position="303"/>
    </location>
</feature>
<keyword evidence="11" id="KW-1185">Reference proteome</keyword>
<feature type="transmembrane region" description="Helical" evidence="9">
    <location>
        <begin position="229"/>
        <end position="254"/>
    </location>
</feature>
<dbReference type="Pfam" id="PF08449">
    <property type="entry name" value="UAA"/>
    <property type="match status" value="2"/>
</dbReference>
<dbReference type="PANTHER" id="PTHR10778">
    <property type="entry name" value="SOLUTE CARRIER FAMILY 35 MEMBER B"/>
    <property type="match status" value="1"/>
</dbReference>
<comment type="similarity">
    <text evidence="2">Belongs to the nucleotide-sugar transporter family. SLC35B subfamily.</text>
</comment>
<protein>
    <recommendedName>
        <fullName evidence="8">Solute carrier family 35 member B1</fullName>
    </recommendedName>
</protein>
<dbReference type="STRING" id="1676925.ENSPKIP00000039256"/>
<feature type="transmembrane region" description="Helical" evidence="9">
    <location>
        <begin position="198"/>
        <end position="217"/>
    </location>
</feature>
<evidence type="ECO:0000256" key="5">
    <source>
        <dbReference type="ARBA" id="ARBA00022824"/>
    </source>
</evidence>
<evidence type="ECO:0000313" key="10">
    <source>
        <dbReference type="Ensembl" id="ENSPKIP00000039256.1"/>
    </source>
</evidence>
<organism evidence="10 11">
    <name type="scientific">Paramormyrops kingsleyae</name>
    <dbReference type="NCBI Taxonomy" id="1676925"/>
    <lineage>
        <taxon>Eukaryota</taxon>
        <taxon>Metazoa</taxon>
        <taxon>Chordata</taxon>
        <taxon>Craniata</taxon>
        <taxon>Vertebrata</taxon>
        <taxon>Euteleostomi</taxon>
        <taxon>Actinopterygii</taxon>
        <taxon>Neopterygii</taxon>
        <taxon>Teleostei</taxon>
        <taxon>Osteoglossocephala</taxon>
        <taxon>Osteoglossomorpha</taxon>
        <taxon>Osteoglossiformes</taxon>
        <taxon>Mormyridae</taxon>
        <taxon>Paramormyrops</taxon>
    </lineage>
</organism>
<evidence type="ECO:0000256" key="3">
    <source>
        <dbReference type="ARBA" id="ARBA00022448"/>
    </source>
</evidence>
<feature type="transmembrane region" description="Helical" evidence="9">
    <location>
        <begin position="18"/>
        <end position="36"/>
    </location>
</feature>
<reference evidence="10" key="2">
    <citation type="submission" date="2025-09" db="UniProtKB">
        <authorList>
            <consortium name="Ensembl"/>
        </authorList>
    </citation>
    <scope>IDENTIFICATION</scope>
</reference>
<feature type="transmembrane region" description="Helical" evidence="9">
    <location>
        <begin position="57"/>
        <end position="79"/>
    </location>
</feature>
<dbReference type="Proteomes" id="UP000261540">
    <property type="component" value="Unplaced"/>
</dbReference>
<feature type="transmembrane region" description="Helical" evidence="9">
    <location>
        <begin position="135"/>
        <end position="153"/>
    </location>
</feature>
<dbReference type="GeneTree" id="ENSGT00940000157900"/>
<dbReference type="GO" id="GO:0005789">
    <property type="term" value="C:endoplasmic reticulum membrane"/>
    <property type="evidence" value="ECO:0007669"/>
    <property type="project" value="UniProtKB-SubCell"/>
</dbReference>
<evidence type="ECO:0000256" key="7">
    <source>
        <dbReference type="ARBA" id="ARBA00023136"/>
    </source>
</evidence>
<dbReference type="PANTHER" id="PTHR10778:SF10">
    <property type="entry name" value="SOLUTE CARRIER FAMILY 35 MEMBER B1"/>
    <property type="match status" value="1"/>
</dbReference>
<evidence type="ECO:0000256" key="4">
    <source>
        <dbReference type="ARBA" id="ARBA00022692"/>
    </source>
</evidence>
<dbReference type="InterPro" id="IPR013657">
    <property type="entry name" value="SCL35B1-4/HUT1"/>
</dbReference>
<keyword evidence="7 9" id="KW-0472">Membrane</keyword>
<reference evidence="10" key="1">
    <citation type="submission" date="2025-08" db="UniProtKB">
        <authorList>
            <consortium name="Ensembl"/>
        </authorList>
    </citation>
    <scope>IDENTIFICATION</scope>
</reference>
<evidence type="ECO:0000256" key="6">
    <source>
        <dbReference type="ARBA" id="ARBA00022989"/>
    </source>
</evidence>
<dbReference type="Ensembl" id="ENSPKIT00000020258.1">
    <property type="protein sequence ID" value="ENSPKIP00000039256.1"/>
    <property type="gene ID" value="ENSPKIG00000016666.1"/>
</dbReference>
<dbReference type="GO" id="GO:0005459">
    <property type="term" value="F:UDP-galactose transmembrane transporter activity"/>
    <property type="evidence" value="ECO:0007669"/>
    <property type="project" value="TreeGrafter"/>
</dbReference>
<proteinExistence type="inferred from homology"/>
<dbReference type="AlphaFoldDB" id="A0A3B3TAB8"/>
<keyword evidence="5" id="KW-0256">Endoplasmic reticulum</keyword>
<evidence type="ECO:0000256" key="9">
    <source>
        <dbReference type="SAM" id="Phobius"/>
    </source>
</evidence>
<evidence type="ECO:0000256" key="2">
    <source>
        <dbReference type="ARBA" id="ARBA00010694"/>
    </source>
</evidence>
<keyword evidence="6 9" id="KW-1133">Transmembrane helix</keyword>
<evidence type="ECO:0000256" key="1">
    <source>
        <dbReference type="ARBA" id="ARBA00004477"/>
    </source>
</evidence>
<name>A0A3B3TAB8_9TELE</name>
<dbReference type="GO" id="GO:0000139">
    <property type="term" value="C:Golgi membrane"/>
    <property type="evidence" value="ECO:0007669"/>
    <property type="project" value="TreeGrafter"/>
</dbReference>
<keyword evidence="4 9" id="KW-0812">Transmembrane</keyword>
<dbReference type="GO" id="GO:0005460">
    <property type="term" value="F:UDP-glucose transmembrane transporter activity"/>
    <property type="evidence" value="ECO:0007669"/>
    <property type="project" value="TreeGrafter"/>
</dbReference>
<sequence length="312" mass="34742">MAAGKASGKASLLQNERVRLGVCFLGVFVCYFYYGILQETITRGDYSYGNNKEKFRFATTLVFIQCIINAIFAKILIHFFEGSKTDHTQSWLYGACSLSYLGAMVSSNSALLYVNYPTQVCLLHLPHIPSRGGGGVVRCVGLFLTILLALFIYFVHASIAITFFVTVCSLMLDGLTGVAQDHMRNRFQTGPNHMMLHINLWSILVLGISVLWTGEIWDFLSFAERFPNIYYTILLFGITSALGQTFIFMTVVFFGPLTCSIITTTRKFFTILGSVILFGNEISNLQWVGTVLVFFGLGLDAKFGKGPKKTPH</sequence>